<dbReference type="GeneID" id="94377285"/>
<sequence length="70" mass="8262">MNQSVKQAEANHMQVVIEQLMTEAMKQAEEWNALSLKARIEAWGEWAETKPEDRRLLRFDRIIQAVEEVH</sequence>
<organism evidence="1 2">
    <name type="scientific">Brevundimonas nasdae</name>
    <dbReference type="NCBI Taxonomy" id="172043"/>
    <lineage>
        <taxon>Bacteria</taxon>
        <taxon>Pseudomonadati</taxon>
        <taxon>Pseudomonadota</taxon>
        <taxon>Alphaproteobacteria</taxon>
        <taxon>Caulobacterales</taxon>
        <taxon>Caulobacteraceae</taxon>
        <taxon>Brevundimonas</taxon>
    </lineage>
</organism>
<protein>
    <submittedName>
        <fullName evidence="1">Uncharacterized protein</fullName>
    </submittedName>
</protein>
<accession>A0ABX8TN70</accession>
<reference evidence="1 2" key="1">
    <citation type="submission" date="2021-07" db="EMBL/GenBank/DDBJ databases">
        <title>Isolation and characterization of bacteria from a gold mining with a capacity of golden bioaccumulation.</title>
        <authorList>
            <person name="Yang X.J."/>
        </authorList>
    </citation>
    <scope>NUCLEOTIDE SEQUENCE [LARGE SCALE GENOMIC DNA]</scope>
    <source>
        <strain evidence="1 2">Au29</strain>
        <plasmid evidence="1 2">unnamed1</plasmid>
    </source>
</reference>
<dbReference type="Proteomes" id="UP000824334">
    <property type="component" value="Plasmid unnamed1"/>
</dbReference>
<geneLocation type="plasmid" evidence="1 2">
    <name>unnamed1</name>
</geneLocation>
<name>A0ABX8TN70_9CAUL</name>
<gene>
    <name evidence="1" type="ORF">KWG56_18475</name>
</gene>
<evidence type="ECO:0000313" key="1">
    <source>
        <dbReference type="EMBL" id="QYC12348.1"/>
    </source>
</evidence>
<dbReference type="EMBL" id="CP080035">
    <property type="protein sequence ID" value="QYC12348.1"/>
    <property type="molecule type" value="Genomic_DNA"/>
</dbReference>
<keyword evidence="2" id="KW-1185">Reference proteome</keyword>
<proteinExistence type="predicted"/>
<evidence type="ECO:0000313" key="2">
    <source>
        <dbReference type="Proteomes" id="UP000824334"/>
    </source>
</evidence>
<dbReference type="RefSeq" id="WP_219373687.1">
    <property type="nucleotide sequence ID" value="NZ_CP080035.1"/>
</dbReference>
<keyword evidence="1" id="KW-0614">Plasmid</keyword>